<proteinExistence type="predicted"/>
<dbReference type="GO" id="GO:0008168">
    <property type="term" value="F:methyltransferase activity"/>
    <property type="evidence" value="ECO:0007669"/>
    <property type="project" value="UniProtKB-KW"/>
</dbReference>
<sequence>MANFDYQEKGIFGMPCNLKVKREDTYDAFVEKFERKKTTDDCYTPECVYEAVLEWLCENGVDVDAREIVRPFYPDKDYKVEAYPEGCIVVDNPPFSIITEICRWYLERGIMFFLFAPHLTLFSGGLDITHVVSGSDITYHNGAKIKTSFLSNLFGGLRILSAPSLYRRIKEAQERSAPSLPRYRYPDNVVMVSDVGQYAQRGIPFQLHKDETQFVRGLDAQRAMRKAMFGGGFLCSDKAAADKAAADKAAADKAAKKEVIEWKLSEREKEIIKGLG</sequence>
<name>A0AAT9JIZ6_9CAUD</name>
<keyword evidence="1" id="KW-0489">Methyltransferase</keyword>
<accession>A0AAT9JIZ6</accession>
<dbReference type="EMBL" id="BK068094">
    <property type="protein sequence ID" value="DBA55149.1"/>
    <property type="molecule type" value="Genomic_DNA"/>
</dbReference>
<organism evidence="1">
    <name type="scientific">Porphyromonas phage phage013a_WW2885</name>
    <dbReference type="NCBI Taxonomy" id="3154103"/>
    <lineage>
        <taxon>Viruses</taxon>
        <taxon>Duplodnaviria</taxon>
        <taxon>Heunggongvirae</taxon>
        <taxon>Uroviricota</taxon>
        <taxon>Caudoviricetes</taxon>
        <taxon>Alisviridae</taxon>
        <taxon>Honmavirus</taxon>
        <taxon>Honmavirus pging00H</taxon>
    </lineage>
</organism>
<keyword evidence="1" id="KW-0808">Transferase</keyword>
<reference evidence="1" key="1">
    <citation type="journal article" date="2023" name="Microbiome">
        <title>Phages are unrecognized players in the ecology of the oral pathogen Porphyromonas gingivalis.</title>
        <authorList>
            <person name="Matrishin C.B."/>
            <person name="Haase E.M."/>
            <person name="Dewhirst F.E."/>
            <person name="Mark Welch J.L."/>
            <person name="Miranda-Sanchez F."/>
            <person name="Chen T."/>
            <person name="MacFarland D.C."/>
            <person name="Kauffman K.M."/>
        </authorList>
    </citation>
    <scope>NUCLEOTIDE SEQUENCE</scope>
</reference>
<protein>
    <submittedName>
        <fullName evidence="1">Methyltransferase</fullName>
    </submittedName>
</protein>
<evidence type="ECO:0000313" key="1">
    <source>
        <dbReference type="EMBL" id="DBA55149.1"/>
    </source>
</evidence>
<reference evidence="1" key="2">
    <citation type="submission" date="2024-05" db="EMBL/GenBank/DDBJ databases">
        <authorList>
            <person name="Matrishin C.B."/>
            <person name="Kauffman K.M."/>
        </authorList>
    </citation>
    <scope>NUCLEOTIDE SEQUENCE</scope>
</reference>
<dbReference type="GO" id="GO:0032259">
    <property type="term" value="P:methylation"/>
    <property type="evidence" value="ECO:0007669"/>
    <property type="project" value="UniProtKB-KW"/>
</dbReference>